<evidence type="ECO:0000313" key="1">
    <source>
        <dbReference type="EMBL" id="TFK86106.1"/>
    </source>
</evidence>
<dbReference type="EMBL" id="ML211216">
    <property type="protein sequence ID" value="TFK86106.1"/>
    <property type="molecule type" value="Genomic_DNA"/>
</dbReference>
<accession>A0A5C3P8T2</accession>
<evidence type="ECO:0000313" key="2">
    <source>
        <dbReference type="Proteomes" id="UP000308197"/>
    </source>
</evidence>
<sequence length="151" mass="16893">MCLVPLKYREPGPEGAIPALTFSSSNCAFLPLDRVLSDASTHRERLQEGWDASAGLRERLRAANAGDSEFVYLLPVLFAPQLGPAQLGYYPMHRTFGSSMHPDPTWRKVGPGHLCEVHRARRRRARVEGRGHAIAWVHEEPRQEVGMARAL</sequence>
<dbReference type="STRING" id="1314778.A0A5C3P8T2"/>
<proteinExistence type="predicted"/>
<dbReference type="AlphaFoldDB" id="A0A5C3P8T2"/>
<gene>
    <name evidence="1" type="ORF">K466DRAFT_165304</name>
</gene>
<reference evidence="1 2" key="1">
    <citation type="journal article" date="2019" name="Nat. Ecol. Evol.">
        <title>Megaphylogeny resolves global patterns of mushroom evolution.</title>
        <authorList>
            <person name="Varga T."/>
            <person name="Krizsan K."/>
            <person name="Foldi C."/>
            <person name="Dima B."/>
            <person name="Sanchez-Garcia M."/>
            <person name="Sanchez-Ramirez S."/>
            <person name="Szollosi G.J."/>
            <person name="Szarkandi J.G."/>
            <person name="Papp V."/>
            <person name="Albert L."/>
            <person name="Andreopoulos W."/>
            <person name="Angelini C."/>
            <person name="Antonin V."/>
            <person name="Barry K.W."/>
            <person name="Bougher N.L."/>
            <person name="Buchanan P."/>
            <person name="Buyck B."/>
            <person name="Bense V."/>
            <person name="Catcheside P."/>
            <person name="Chovatia M."/>
            <person name="Cooper J."/>
            <person name="Damon W."/>
            <person name="Desjardin D."/>
            <person name="Finy P."/>
            <person name="Geml J."/>
            <person name="Haridas S."/>
            <person name="Hughes K."/>
            <person name="Justo A."/>
            <person name="Karasinski D."/>
            <person name="Kautmanova I."/>
            <person name="Kiss B."/>
            <person name="Kocsube S."/>
            <person name="Kotiranta H."/>
            <person name="LaButti K.M."/>
            <person name="Lechner B.E."/>
            <person name="Liimatainen K."/>
            <person name="Lipzen A."/>
            <person name="Lukacs Z."/>
            <person name="Mihaltcheva S."/>
            <person name="Morgado L.N."/>
            <person name="Niskanen T."/>
            <person name="Noordeloos M.E."/>
            <person name="Ohm R.A."/>
            <person name="Ortiz-Santana B."/>
            <person name="Ovrebo C."/>
            <person name="Racz N."/>
            <person name="Riley R."/>
            <person name="Savchenko A."/>
            <person name="Shiryaev A."/>
            <person name="Soop K."/>
            <person name="Spirin V."/>
            <person name="Szebenyi C."/>
            <person name="Tomsovsky M."/>
            <person name="Tulloss R.E."/>
            <person name="Uehling J."/>
            <person name="Grigoriev I.V."/>
            <person name="Vagvolgyi C."/>
            <person name="Papp T."/>
            <person name="Martin F.M."/>
            <person name="Miettinen O."/>
            <person name="Hibbett D.S."/>
            <person name="Nagy L.G."/>
        </authorList>
    </citation>
    <scope>NUCLEOTIDE SEQUENCE [LARGE SCALE GENOMIC DNA]</scope>
    <source>
        <strain evidence="1 2">HHB13444</strain>
    </source>
</reference>
<organism evidence="1 2">
    <name type="scientific">Polyporus arcularius HHB13444</name>
    <dbReference type="NCBI Taxonomy" id="1314778"/>
    <lineage>
        <taxon>Eukaryota</taxon>
        <taxon>Fungi</taxon>
        <taxon>Dikarya</taxon>
        <taxon>Basidiomycota</taxon>
        <taxon>Agaricomycotina</taxon>
        <taxon>Agaricomycetes</taxon>
        <taxon>Polyporales</taxon>
        <taxon>Polyporaceae</taxon>
        <taxon>Polyporus</taxon>
    </lineage>
</organism>
<dbReference type="Proteomes" id="UP000308197">
    <property type="component" value="Unassembled WGS sequence"/>
</dbReference>
<keyword evidence="2" id="KW-1185">Reference proteome</keyword>
<name>A0A5C3P8T2_9APHY</name>
<dbReference type="InParanoid" id="A0A5C3P8T2"/>
<protein>
    <submittedName>
        <fullName evidence="1">Uncharacterized protein</fullName>
    </submittedName>
</protein>